<dbReference type="PANTHER" id="PTHR43744:SF12">
    <property type="entry name" value="ABC TRANSPORTER PERMEASE PROTEIN MG189-RELATED"/>
    <property type="match status" value="1"/>
</dbReference>
<name>A0A073B227_9PSEU</name>
<feature type="transmembrane region" description="Helical" evidence="7">
    <location>
        <begin position="246"/>
        <end position="266"/>
    </location>
</feature>
<dbReference type="CDD" id="cd06261">
    <property type="entry name" value="TM_PBP2"/>
    <property type="match status" value="1"/>
</dbReference>
<comment type="similarity">
    <text evidence="7">Belongs to the binding-protein-dependent transport system permease family.</text>
</comment>
<dbReference type="EMBL" id="JNVU01000012">
    <property type="protein sequence ID" value="KEI45601.1"/>
    <property type="molecule type" value="Genomic_DNA"/>
</dbReference>
<keyword evidence="6 7" id="KW-0472">Membrane</keyword>
<comment type="caution">
    <text evidence="9">The sequence shown here is derived from an EMBL/GenBank/DDBJ whole genome shotgun (WGS) entry which is preliminary data.</text>
</comment>
<evidence type="ECO:0000256" key="6">
    <source>
        <dbReference type="ARBA" id="ARBA00023136"/>
    </source>
</evidence>
<evidence type="ECO:0000256" key="2">
    <source>
        <dbReference type="ARBA" id="ARBA00022448"/>
    </source>
</evidence>
<gene>
    <name evidence="9" type="ORF">GU90_04015</name>
</gene>
<feature type="transmembrane region" description="Helical" evidence="7">
    <location>
        <begin position="79"/>
        <end position="101"/>
    </location>
</feature>
<dbReference type="GO" id="GO:0055085">
    <property type="term" value="P:transmembrane transport"/>
    <property type="evidence" value="ECO:0007669"/>
    <property type="project" value="InterPro"/>
</dbReference>
<dbReference type="InterPro" id="IPR035906">
    <property type="entry name" value="MetI-like_sf"/>
</dbReference>
<evidence type="ECO:0000259" key="8">
    <source>
        <dbReference type="PROSITE" id="PS50928"/>
    </source>
</evidence>
<reference evidence="9 10" key="1">
    <citation type="submission" date="2014-06" db="EMBL/GenBank/DDBJ databases">
        <title>Saccharopolyspora rectivirgula DSM-43113 Genome sequencing.</title>
        <authorList>
            <person name="Barrera C."/>
            <person name="Millon L."/>
            <person name="Rognon B."/>
            <person name="Zaugg C."/>
            <person name="Monod M."/>
        </authorList>
    </citation>
    <scope>NUCLEOTIDE SEQUENCE [LARGE SCALE GENOMIC DNA]</scope>
    <source>
        <strain evidence="9 10">DSM 43113</strain>
    </source>
</reference>
<keyword evidence="2 7" id="KW-0813">Transport</keyword>
<dbReference type="STRING" id="28042.GU90_04015"/>
<evidence type="ECO:0000313" key="10">
    <source>
        <dbReference type="Proteomes" id="UP000031419"/>
    </source>
</evidence>
<feature type="domain" description="ABC transmembrane type-1" evidence="8">
    <location>
        <begin position="75"/>
        <end position="267"/>
    </location>
</feature>
<evidence type="ECO:0000256" key="1">
    <source>
        <dbReference type="ARBA" id="ARBA00004651"/>
    </source>
</evidence>
<feature type="transmembrane region" description="Helical" evidence="7">
    <location>
        <begin position="12"/>
        <end position="31"/>
    </location>
</feature>
<accession>A0A073B227</accession>
<dbReference type="PANTHER" id="PTHR43744">
    <property type="entry name" value="ABC TRANSPORTER PERMEASE PROTEIN MG189-RELATED-RELATED"/>
    <property type="match status" value="1"/>
</dbReference>
<dbReference type="SUPFAM" id="SSF161098">
    <property type="entry name" value="MetI-like"/>
    <property type="match status" value="1"/>
</dbReference>
<dbReference type="AlphaFoldDB" id="A0A073B227"/>
<dbReference type="RefSeq" id="WP_029719885.1">
    <property type="nucleotide sequence ID" value="NZ_JAJUIW010000013.1"/>
</dbReference>
<proteinExistence type="inferred from homology"/>
<protein>
    <submittedName>
        <fullName evidence="9">ABC transporter permease</fullName>
    </submittedName>
</protein>
<dbReference type="Pfam" id="PF00528">
    <property type="entry name" value="BPD_transp_1"/>
    <property type="match status" value="1"/>
</dbReference>
<sequence>MTTNRARLVGAALGYLVLVVGAVLYLGPFLIQVATSFKSNADAVAHPLSLVPEQIDTSSYERIATDPAVNVPLWLGNSLLVTLCVTAGRLLVDSMAGYALARLRWRGRGVVFTGLLMVMAVPPVVLLIPKFLVLRELSLFDSYAGMILPLLADAMGIFLMKQAFEQVPVEVEESAKVDGAGIVRRWWSVVLPMVRPSMTTLGILAFQASWNEFTHFLVATSSPGYETLTVGLARLVGGALGEGQQLPLKLTIALVTTLPVAVVFLISQRHLVRAQLSGAIKG</sequence>
<evidence type="ECO:0000256" key="5">
    <source>
        <dbReference type="ARBA" id="ARBA00022989"/>
    </source>
</evidence>
<dbReference type="Proteomes" id="UP000031419">
    <property type="component" value="Unassembled WGS sequence"/>
</dbReference>
<dbReference type="InterPro" id="IPR000515">
    <property type="entry name" value="MetI-like"/>
</dbReference>
<evidence type="ECO:0000256" key="7">
    <source>
        <dbReference type="RuleBase" id="RU363032"/>
    </source>
</evidence>
<comment type="subcellular location">
    <subcellularLocation>
        <location evidence="1 7">Cell membrane</location>
        <topology evidence="1 7">Multi-pass membrane protein</topology>
    </subcellularLocation>
</comment>
<dbReference type="OrthoDB" id="2063054at2"/>
<dbReference type="PROSITE" id="PS50928">
    <property type="entry name" value="ABC_TM1"/>
    <property type="match status" value="1"/>
</dbReference>
<feature type="transmembrane region" description="Helical" evidence="7">
    <location>
        <begin position="110"/>
        <end position="128"/>
    </location>
</feature>
<feature type="transmembrane region" description="Helical" evidence="7">
    <location>
        <begin position="186"/>
        <end position="206"/>
    </location>
</feature>
<dbReference type="eggNOG" id="COG0395">
    <property type="taxonomic scope" value="Bacteria"/>
</dbReference>
<keyword evidence="4 7" id="KW-0812">Transmembrane</keyword>
<dbReference type="GO" id="GO:0005886">
    <property type="term" value="C:plasma membrane"/>
    <property type="evidence" value="ECO:0007669"/>
    <property type="project" value="UniProtKB-SubCell"/>
</dbReference>
<evidence type="ECO:0000256" key="3">
    <source>
        <dbReference type="ARBA" id="ARBA00022475"/>
    </source>
</evidence>
<dbReference type="Gene3D" id="1.10.3720.10">
    <property type="entry name" value="MetI-like"/>
    <property type="match status" value="1"/>
</dbReference>
<keyword evidence="3" id="KW-1003">Cell membrane</keyword>
<keyword evidence="10" id="KW-1185">Reference proteome</keyword>
<keyword evidence="5 7" id="KW-1133">Transmembrane helix</keyword>
<evidence type="ECO:0000256" key="4">
    <source>
        <dbReference type="ARBA" id="ARBA00022692"/>
    </source>
</evidence>
<evidence type="ECO:0000313" key="9">
    <source>
        <dbReference type="EMBL" id="KEI45601.1"/>
    </source>
</evidence>
<organism evidence="9 10">
    <name type="scientific">Saccharopolyspora rectivirgula</name>
    <dbReference type="NCBI Taxonomy" id="28042"/>
    <lineage>
        <taxon>Bacteria</taxon>
        <taxon>Bacillati</taxon>
        <taxon>Actinomycetota</taxon>
        <taxon>Actinomycetes</taxon>
        <taxon>Pseudonocardiales</taxon>
        <taxon>Pseudonocardiaceae</taxon>
        <taxon>Saccharopolyspora</taxon>
    </lineage>
</organism>
<feature type="transmembrane region" description="Helical" evidence="7">
    <location>
        <begin position="140"/>
        <end position="160"/>
    </location>
</feature>